<dbReference type="AlphaFoldDB" id="E6QTW8"/>
<dbReference type="EMBL" id="CABR01000101">
    <property type="protein sequence ID" value="CBI10690.1"/>
    <property type="molecule type" value="Genomic_DNA"/>
</dbReference>
<feature type="domain" description="DUF6701" evidence="1">
    <location>
        <begin position="423"/>
        <end position="932"/>
    </location>
</feature>
<dbReference type="InterPro" id="IPR046524">
    <property type="entry name" value="DUF6701"/>
</dbReference>
<dbReference type="SUPFAM" id="SSF49899">
    <property type="entry name" value="Concanavalin A-like lectins/glucanases"/>
    <property type="match status" value="1"/>
</dbReference>
<evidence type="ECO:0000259" key="1">
    <source>
        <dbReference type="Pfam" id="PF20419"/>
    </source>
</evidence>
<evidence type="ECO:0000313" key="2">
    <source>
        <dbReference type="EMBL" id="CBI10690.1"/>
    </source>
</evidence>
<accession>E6QTW8</accession>
<proteinExistence type="predicted"/>
<dbReference type="InterPro" id="IPR013320">
    <property type="entry name" value="ConA-like_dom_sf"/>
</dbReference>
<gene>
    <name evidence="2" type="ORF">CARN7_1485</name>
</gene>
<name>E6QTW8_9ZZZZ</name>
<comment type="caution">
    <text evidence="2">The sequence shown here is derived from an EMBL/GenBank/DDBJ whole genome shotgun (WGS) entry which is preliminary data.</text>
</comment>
<dbReference type="Gene3D" id="2.60.120.200">
    <property type="match status" value="1"/>
</dbReference>
<reference evidence="2" key="1">
    <citation type="submission" date="2009-10" db="EMBL/GenBank/DDBJ databases">
        <title>Diversity of trophic interactions inside an arsenic-rich microbial ecosystem.</title>
        <authorList>
            <person name="Bertin P.N."/>
            <person name="Heinrich-Salmeron A."/>
            <person name="Pelletier E."/>
            <person name="Goulhen-Chollet F."/>
            <person name="Arsene-Ploetze F."/>
            <person name="Gallien S."/>
            <person name="Calteau A."/>
            <person name="Vallenet D."/>
            <person name="Casiot C."/>
            <person name="Chane-Woon-Ming B."/>
            <person name="Giloteaux L."/>
            <person name="Barakat M."/>
            <person name="Bonnefoy V."/>
            <person name="Bruneel O."/>
            <person name="Chandler M."/>
            <person name="Cleiss J."/>
            <person name="Duran R."/>
            <person name="Elbaz-Poulichet F."/>
            <person name="Fonknechten N."/>
            <person name="Lauga B."/>
            <person name="Mornico D."/>
            <person name="Ortet P."/>
            <person name="Schaeffer C."/>
            <person name="Siguier P."/>
            <person name="Alexander Thil Smith A."/>
            <person name="Van Dorsselaer A."/>
            <person name="Weissenbach J."/>
            <person name="Medigue C."/>
            <person name="Le Paslier D."/>
        </authorList>
    </citation>
    <scope>NUCLEOTIDE SEQUENCE</scope>
</reference>
<dbReference type="Pfam" id="PF13385">
    <property type="entry name" value="Laminin_G_3"/>
    <property type="match status" value="1"/>
</dbReference>
<dbReference type="Pfam" id="PF20419">
    <property type="entry name" value="DUF6701"/>
    <property type="match status" value="1"/>
</dbReference>
<organism evidence="2">
    <name type="scientific">mine drainage metagenome</name>
    <dbReference type="NCBI Taxonomy" id="410659"/>
    <lineage>
        <taxon>unclassified sequences</taxon>
        <taxon>metagenomes</taxon>
        <taxon>ecological metagenomes</taxon>
    </lineage>
</organism>
<sequence>MKEKRVKQTACRIGQFLLFGLGMLLVLNALADPGKNGNGGNGGNGNGNGAPSLLTQYHMDEPQWTGAQGQVADSSGSGYNATAVNGVSTANTNPSPAIAGNPGTCGYGAFNPNTKDYYVALPTNFPHLTSDFTITAWIYTLNNSQSGQRILEDDQDNTGGYGFSLGDGGTGKVRFFARGSNPIILDTSPVINNNTWYFVAAVANISGDKRFIYVYNQSGALVTRAKTSSEGWGTDTGTVSIGGEVNNACCGENNPRFHFDGSLDEVQVFNGALTRQQISVVAQQTHPCPNIITPGSFNAYDSTTPAGAITGNITTKISGASFGTDGTTSVDIIALNPTRTAILTIFTGPVKVELLDSSSGGTPDSNGCNAGWPTIQTLVPSPIFLPANNGRLTVPITENNAWPNARVRITYPAIGPAVAIGCSADNFAIRPYEFNPVSASDQDWATAGTARTLYNTSATGGNVHKASAEAVNAAGVATSYYAGSPAAVPYNPSVCTGTGCAPPPSPTSLSAGTWSAALGIITTSTATYSDVGAFTAQLMDSTFAIVDAFQESATLLNITSAPFNIGRFVPDHFDLLNPNTPVLQTFGTSDAQCNTLAAAPIRSFTYIGQAFGYLTVPQATVYARNAGGGTTVNYVNTLWHIPAGTTPPLQPPPVYSSGGTNTLDTGLVTPPTVAQNNGVAPNNSGPGTGLVSVNPTDQLAYIRNLTAPLQAPFNANISLTLSVADSSESAVPSNGTINTLNPVTFSNIAFDSGNQFYYGRLILNNASGAVTLPLPVPMQAQYWNGTNFVTNVADNCTDIAASNIVMGNYQKNLAPCKTAAAISNPLLGGKGNLTLSAPGAGNNGSVDLAVNLAPLANGQTCSAPDGSICLTASPPNDQTCLTSGGTQSTSSVAGLSWLQGKWSGTDYDLDPIARATFGIYKNANQFIFIREIY</sequence>
<protein>
    <recommendedName>
        <fullName evidence="1">DUF6701 domain-containing protein</fullName>
    </recommendedName>
</protein>